<evidence type="ECO:0000313" key="4">
    <source>
        <dbReference type="Proteomes" id="UP001162131"/>
    </source>
</evidence>
<dbReference type="Gene3D" id="3.90.70.10">
    <property type="entry name" value="Cysteine proteinases"/>
    <property type="match status" value="1"/>
</dbReference>
<reference evidence="3" key="1">
    <citation type="submission" date="2021-09" db="EMBL/GenBank/DDBJ databases">
        <authorList>
            <consortium name="AG Swart"/>
            <person name="Singh M."/>
            <person name="Singh A."/>
            <person name="Seah K."/>
            <person name="Emmerich C."/>
        </authorList>
    </citation>
    <scope>NUCLEOTIDE SEQUENCE</scope>
    <source>
        <strain evidence="3">ATCC30299</strain>
    </source>
</reference>
<dbReference type="SUPFAM" id="SSF54001">
    <property type="entry name" value="Cysteine proteinases"/>
    <property type="match status" value="1"/>
</dbReference>
<dbReference type="InterPro" id="IPR028889">
    <property type="entry name" value="USP"/>
</dbReference>
<name>A0AAU9IRU2_9CILI</name>
<organism evidence="3 4">
    <name type="scientific">Blepharisma stoltei</name>
    <dbReference type="NCBI Taxonomy" id="1481888"/>
    <lineage>
        <taxon>Eukaryota</taxon>
        <taxon>Sar</taxon>
        <taxon>Alveolata</taxon>
        <taxon>Ciliophora</taxon>
        <taxon>Postciliodesmatophora</taxon>
        <taxon>Heterotrichea</taxon>
        <taxon>Heterotrichida</taxon>
        <taxon>Blepharismidae</taxon>
        <taxon>Blepharisma</taxon>
    </lineage>
</organism>
<feature type="coiled-coil region" evidence="1">
    <location>
        <begin position="241"/>
        <end position="349"/>
    </location>
</feature>
<dbReference type="Pfam" id="PF00443">
    <property type="entry name" value="UCH"/>
    <property type="match status" value="1"/>
</dbReference>
<dbReference type="GO" id="GO:0004843">
    <property type="term" value="F:cysteine-type deubiquitinase activity"/>
    <property type="evidence" value="ECO:0007669"/>
    <property type="project" value="InterPro"/>
</dbReference>
<dbReference type="Proteomes" id="UP001162131">
    <property type="component" value="Unassembled WGS sequence"/>
</dbReference>
<dbReference type="InterPro" id="IPR018200">
    <property type="entry name" value="USP_CS"/>
</dbReference>
<sequence>MSDARVWKFCIAVNLTYSLKQFINFETNLLLSETLNQVLNSLQWDEQNQRELAFLRDELDQVLIDNSWTISCIEKDLIDLPLQQKIFCAADKIMILKDLPSRICSIKIKENENSYFLVAALLENGKALYHWKDEDWYKIGFDKSMPDEPHYFYFCEAPLHDIERILNSKCYEKIYSLLRDSHTENESLLDISEASEINQRASIDESKESNEIIEKGVKDTKNQELQTEIDNEQVCKLKLSIKNLQQNVKKLEGSNQKSQNLINSLKHEIHELKEQRKASEDIKNKYESEIANLEKEKKEMHDTIQLLHNQGQQMSAGHNFQLVQLEKLNHDLVYENESLREECRKLKESQIIELPPNRKHGLPNLGNTCYLNSLLQIFSSTPAFEAALQSLTQPFSKSLKDLLLNMKKDNSPRTIGGLTKLFLSNLVQNYPFLVAYTQQDPKEVLNMILSKLGEEQRNFDIFSIVFEQNLICSKKHKSAYSDVSSFLVIPPQYKEYPENFILSKINNPSKIKSFCSPCKKEADISISATLPVYPQHLIFYFPASPQALKPYIHFNKNNWYELYGAICYYQEESFHYTALTKDGVDWNEYNDEHVEAKSINPSLVFLAFYSKAPPSIPGTKAAPIPTSVKKKEKWF</sequence>
<proteinExistence type="predicted"/>
<accession>A0AAU9IRU2</accession>
<dbReference type="GO" id="GO:0005634">
    <property type="term" value="C:nucleus"/>
    <property type="evidence" value="ECO:0007669"/>
    <property type="project" value="TreeGrafter"/>
</dbReference>
<gene>
    <name evidence="3" type="ORF">BSTOLATCC_MIC15891</name>
</gene>
<dbReference type="InterPro" id="IPR038765">
    <property type="entry name" value="Papain-like_cys_pep_sf"/>
</dbReference>
<dbReference type="AlphaFoldDB" id="A0AAU9IRU2"/>
<evidence type="ECO:0000256" key="1">
    <source>
        <dbReference type="SAM" id="Coils"/>
    </source>
</evidence>
<dbReference type="InterPro" id="IPR050164">
    <property type="entry name" value="Peptidase_C19"/>
</dbReference>
<dbReference type="InterPro" id="IPR001394">
    <property type="entry name" value="Peptidase_C19_UCH"/>
</dbReference>
<evidence type="ECO:0000313" key="3">
    <source>
        <dbReference type="EMBL" id="CAG9316461.1"/>
    </source>
</evidence>
<dbReference type="GO" id="GO:0016579">
    <property type="term" value="P:protein deubiquitination"/>
    <property type="evidence" value="ECO:0007669"/>
    <property type="project" value="InterPro"/>
</dbReference>
<keyword evidence="1" id="KW-0175">Coiled coil</keyword>
<dbReference type="GO" id="GO:0005829">
    <property type="term" value="C:cytosol"/>
    <property type="evidence" value="ECO:0007669"/>
    <property type="project" value="TreeGrafter"/>
</dbReference>
<protein>
    <recommendedName>
        <fullName evidence="2">USP domain-containing protein</fullName>
    </recommendedName>
</protein>
<dbReference type="PROSITE" id="PS50235">
    <property type="entry name" value="USP_3"/>
    <property type="match status" value="1"/>
</dbReference>
<dbReference type="PROSITE" id="PS00972">
    <property type="entry name" value="USP_1"/>
    <property type="match status" value="1"/>
</dbReference>
<feature type="domain" description="USP" evidence="2">
    <location>
        <begin position="360"/>
        <end position="612"/>
    </location>
</feature>
<comment type="caution">
    <text evidence="3">The sequence shown here is derived from an EMBL/GenBank/DDBJ whole genome shotgun (WGS) entry which is preliminary data.</text>
</comment>
<dbReference type="EMBL" id="CAJZBQ010000015">
    <property type="protein sequence ID" value="CAG9316461.1"/>
    <property type="molecule type" value="Genomic_DNA"/>
</dbReference>
<keyword evidence="4" id="KW-1185">Reference proteome</keyword>
<evidence type="ECO:0000259" key="2">
    <source>
        <dbReference type="PROSITE" id="PS50235"/>
    </source>
</evidence>
<dbReference type="PANTHER" id="PTHR24006">
    <property type="entry name" value="UBIQUITIN CARBOXYL-TERMINAL HYDROLASE"/>
    <property type="match status" value="1"/>
</dbReference>